<reference evidence="2 3" key="1">
    <citation type="journal article" date="2023" name="Nucleic Acids Res.">
        <title>The hologenome of Daphnia magna reveals possible DNA methylation and microbiome-mediated evolution of the host genome.</title>
        <authorList>
            <person name="Chaturvedi A."/>
            <person name="Li X."/>
            <person name="Dhandapani V."/>
            <person name="Marshall H."/>
            <person name="Kissane S."/>
            <person name="Cuenca-Cambronero M."/>
            <person name="Asole G."/>
            <person name="Calvet F."/>
            <person name="Ruiz-Romero M."/>
            <person name="Marangio P."/>
            <person name="Guigo R."/>
            <person name="Rago D."/>
            <person name="Mirbahai L."/>
            <person name="Eastwood N."/>
            <person name="Colbourne J.K."/>
            <person name="Zhou J."/>
            <person name="Mallon E."/>
            <person name="Orsini L."/>
        </authorList>
    </citation>
    <scope>NUCLEOTIDE SEQUENCE [LARGE SCALE GENOMIC DNA]</scope>
    <source>
        <strain evidence="2">LRV0_1</strain>
    </source>
</reference>
<accession>A0ABQ9YSV3</accession>
<keyword evidence="3" id="KW-1185">Reference proteome</keyword>
<evidence type="ECO:0000256" key="1">
    <source>
        <dbReference type="SAM" id="MobiDB-lite"/>
    </source>
</evidence>
<gene>
    <name evidence="2" type="ORF">OUZ56_005450</name>
</gene>
<proteinExistence type="predicted"/>
<organism evidence="2 3">
    <name type="scientific">Daphnia magna</name>
    <dbReference type="NCBI Taxonomy" id="35525"/>
    <lineage>
        <taxon>Eukaryota</taxon>
        <taxon>Metazoa</taxon>
        <taxon>Ecdysozoa</taxon>
        <taxon>Arthropoda</taxon>
        <taxon>Crustacea</taxon>
        <taxon>Branchiopoda</taxon>
        <taxon>Diplostraca</taxon>
        <taxon>Cladocera</taxon>
        <taxon>Anomopoda</taxon>
        <taxon>Daphniidae</taxon>
        <taxon>Daphnia</taxon>
    </lineage>
</organism>
<protein>
    <submittedName>
        <fullName evidence="2">Uncharacterized protein</fullName>
    </submittedName>
</protein>
<sequence length="71" mass="7803">MSFAPHPTIDRSRQASETAQPVGPEIRRGRPHYGSGKSRGPLMLPINAINKQWHGSSLLLAISIFGRLPDE</sequence>
<comment type="caution">
    <text evidence="2">The sequence shown here is derived from an EMBL/GenBank/DDBJ whole genome shotgun (WGS) entry which is preliminary data.</text>
</comment>
<evidence type="ECO:0000313" key="2">
    <source>
        <dbReference type="EMBL" id="KAK4003695.1"/>
    </source>
</evidence>
<dbReference type="Proteomes" id="UP001234178">
    <property type="component" value="Unassembled WGS sequence"/>
</dbReference>
<dbReference type="EMBL" id="JAOYFB010000001">
    <property type="protein sequence ID" value="KAK4003695.1"/>
    <property type="molecule type" value="Genomic_DNA"/>
</dbReference>
<evidence type="ECO:0000313" key="3">
    <source>
        <dbReference type="Proteomes" id="UP001234178"/>
    </source>
</evidence>
<feature type="region of interest" description="Disordered" evidence="1">
    <location>
        <begin position="1"/>
        <end position="40"/>
    </location>
</feature>
<name>A0ABQ9YSV3_9CRUS</name>